<name>A0AB72YY96_9BIFI</name>
<evidence type="ECO:0000313" key="2">
    <source>
        <dbReference type="Proteomes" id="UP000003457"/>
    </source>
</evidence>
<protein>
    <submittedName>
        <fullName evidence="1">Uncharacterized protein</fullName>
    </submittedName>
</protein>
<accession>A0AB72YY96</accession>
<comment type="caution">
    <text evidence="1">The sequence shown here is derived from an EMBL/GenBank/DDBJ whole genome shotgun (WGS) entry which is preliminary data.</text>
</comment>
<evidence type="ECO:0000313" key="1">
    <source>
        <dbReference type="EMBL" id="EFO76756.1"/>
    </source>
</evidence>
<gene>
    <name evidence="1" type="ORF">HMPREF9003_1058</name>
</gene>
<dbReference type="Proteomes" id="UP000003457">
    <property type="component" value="Unassembled WGS sequence"/>
</dbReference>
<dbReference type="EMBL" id="AEHJ01000035">
    <property type="protein sequence ID" value="EFO76756.1"/>
    <property type="molecule type" value="Genomic_DNA"/>
</dbReference>
<reference evidence="1 2" key="1">
    <citation type="submission" date="2010-10" db="EMBL/GenBank/DDBJ databases">
        <authorList>
            <person name="Durkin A.S."/>
            <person name="Madupu R."/>
            <person name="Torralba M."/>
            <person name="Gillis M."/>
            <person name="Methe B."/>
            <person name="Sutton G."/>
            <person name="Nelson K.E."/>
        </authorList>
    </citation>
    <scope>NUCLEOTIDE SEQUENCE [LARGE SCALE GENOMIC DNA]</scope>
    <source>
        <strain evidence="1 2">JCVIHMP022</strain>
    </source>
</reference>
<sequence length="224" mass="24945">MLVDTDEQIPQMCDEAPYVDAVLVERHVVGVFDDRQHLLDHAGHGVGVRQISGGEAGIDQMQGKRHGLAFWQRSTQIIVHGVDQRLTFGVFARIQRTHFRLERVFDGLPFLRPLDCAADMVGQCHDQCGLRLDLLGKPGTGHGIGDQSNDLRRDPGQQFGHMVGIPAVRRNESADDLRIVDMLARFGLEAYATTGENHLTVAILGQHDIVVEYTKNVHIDPFLQ</sequence>
<proteinExistence type="predicted"/>
<dbReference type="AlphaFoldDB" id="A0AB72YY96"/>
<organism evidence="1 2">
    <name type="scientific">Bifidobacterium dentium JCVIHMP022</name>
    <dbReference type="NCBI Taxonomy" id="553191"/>
    <lineage>
        <taxon>Bacteria</taxon>
        <taxon>Bacillati</taxon>
        <taxon>Actinomycetota</taxon>
        <taxon>Actinomycetes</taxon>
        <taxon>Bifidobacteriales</taxon>
        <taxon>Bifidobacteriaceae</taxon>
        <taxon>Bifidobacterium</taxon>
    </lineage>
</organism>